<evidence type="ECO:0000313" key="2">
    <source>
        <dbReference type="EMBL" id="CAB4190595.1"/>
    </source>
</evidence>
<proteinExistence type="predicted"/>
<feature type="domain" description="Minor tail T" evidence="1">
    <location>
        <begin position="5"/>
        <end position="69"/>
    </location>
</feature>
<gene>
    <name evidence="2" type="ORF">UFOVP1196_75</name>
</gene>
<name>A0A6J5RDN9_9CAUD</name>
<dbReference type="EMBL" id="LR797148">
    <property type="protein sequence ID" value="CAB4190595.1"/>
    <property type="molecule type" value="Genomic_DNA"/>
</dbReference>
<dbReference type="InterPro" id="IPR009350">
    <property type="entry name" value="Phage_tail_T"/>
</dbReference>
<reference evidence="2" key="1">
    <citation type="submission" date="2020-05" db="EMBL/GenBank/DDBJ databases">
        <authorList>
            <person name="Chiriac C."/>
            <person name="Salcher M."/>
            <person name="Ghai R."/>
            <person name="Kavagutti S V."/>
        </authorList>
    </citation>
    <scope>NUCLEOTIDE SEQUENCE</scope>
</reference>
<accession>A0A6J5RDN9</accession>
<evidence type="ECO:0000259" key="1">
    <source>
        <dbReference type="Pfam" id="PF06223"/>
    </source>
</evidence>
<sequence length="79" mass="8781">MKAVPFGEERADYRTASIVQALWNIAMSYAGKKGSVNLEECLLKFGDSIEAPTKNQTEEEKAEILRVLFAETAMINKGK</sequence>
<organism evidence="2">
    <name type="scientific">uncultured Caudovirales phage</name>
    <dbReference type="NCBI Taxonomy" id="2100421"/>
    <lineage>
        <taxon>Viruses</taxon>
        <taxon>Duplodnaviria</taxon>
        <taxon>Heunggongvirae</taxon>
        <taxon>Uroviricota</taxon>
        <taxon>Caudoviricetes</taxon>
        <taxon>Peduoviridae</taxon>
        <taxon>Maltschvirus</taxon>
        <taxon>Maltschvirus maltsch</taxon>
    </lineage>
</organism>
<protein>
    <recommendedName>
        <fullName evidence="1">Minor tail T domain-containing protein</fullName>
    </recommendedName>
</protein>
<dbReference type="Pfam" id="PF06223">
    <property type="entry name" value="Phage_tail_T"/>
    <property type="match status" value="1"/>
</dbReference>